<dbReference type="EMBL" id="AP022570">
    <property type="protein sequence ID" value="BBX51339.1"/>
    <property type="molecule type" value="Genomic_DNA"/>
</dbReference>
<keyword evidence="5" id="KW-1185">Reference proteome</keyword>
<feature type="compositionally biased region" description="Low complexity" evidence="1">
    <location>
        <begin position="164"/>
        <end position="183"/>
    </location>
</feature>
<dbReference type="InterPro" id="IPR000572">
    <property type="entry name" value="OxRdtase_Mopterin-bd_dom"/>
</dbReference>
<dbReference type="Gene3D" id="2.60.40.650">
    <property type="match status" value="1"/>
</dbReference>
<dbReference type="GO" id="GO:0020037">
    <property type="term" value="F:heme binding"/>
    <property type="evidence" value="ECO:0007669"/>
    <property type="project" value="TreeGrafter"/>
</dbReference>
<feature type="compositionally biased region" description="Gly residues" evidence="1">
    <location>
        <begin position="154"/>
        <end position="163"/>
    </location>
</feature>
<dbReference type="SUPFAM" id="SSF81296">
    <property type="entry name" value="E set domains"/>
    <property type="match status" value="1"/>
</dbReference>
<dbReference type="InterPro" id="IPR036374">
    <property type="entry name" value="OxRdtase_Mopterin-bd_sf"/>
</dbReference>
<feature type="domain" description="Oxidoreductase molybdopterin-binding" evidence="3">
    <location>
        <begin position="264"/>
        <end position="415"/>
    </location>
</feature>
<evidence type="ECO:0000256" key="2">
    <source>
        <dbReference type="SAM" id="Phobius"/>
    </source>
</evidence>
<dbReference type="AlphaFoldDB" id="A0A6N4VA91"/>
<feature type="transmembrane region" description="Helical" evidence="2">
    <location>
        <begin position="65"/>
        <end position="85"/>
    </location>
</feature>
<accession>A0A6N4VA91</accession>
<organism evidence="4 5">
    <name type="scientific">Mycolicibacterium poriferae</name>
    <dbReference type="NCBI Taxonomy" id="39694"/>
    <lineage>
        <taxon>Bacteria</taxon>
        <taxon>Bacillati</taxon>
        <taxon>Actinomycetota</taxon>
        <taxon>Actinomycetes</taxon>
        <taxon>Mycobacteriales</taxon>
        <taxon>Mycobacteriaceae</taxon>
        <taxon>Mycolicibacterium</taxon>
    </lineage>
</organism>
<feature type="region of interest" description="Disordered" evidence="1">
    <location>
        <begin position="147"/>
        <end position="185"/>
    </location>
</feature>
<dbReference type="InterPro" id="IPR014756">
    <property type="entry name" value="Ig_E-set"/>
</dbReference>
<dbReference type="PANTHER" id="PTHR19372:SF7">
    <property type="entry name" value="SULFITE OXIDASE, MITOCHONDRIAL"/>
    <property type="match status" value="1"/>
</dbReference>
<keyword evidence="2" id="KW-0812">Transmembrane</keyword>
<dbReference type="RefSeq" id="WP_163673913.1">
    <property type="nucleotide sequence ID" value="NZ_AP022570.1"/>
</dbReference>
<dbReference type="GO" id="GO:0006790">
    <property type="term" value="P:sulfur compound metabolic process"/>
    <property type="evidence" value="ECO:0007669"/>
    <property type="project" value="TreeGrafter"/>
</dbReference>
<feature type="transmembrane region" description="Helical" evidence="2">
    <location>
        <begin position="92"/>
        <end position="113"/>
    </location>
</feature>
<reference evidence="4 5" key="1">
    <citation type="journal article" date="2019" name="Emerg. Microbes Infect.">
        <title>Comprehensive subspecies identification of 175 nontuberculous mycobacteria species based on 7547 genomic profiles.</title>
        <authorList>
            <person name="Matsumoto Y."/>
            <person name="Kinjo T."/>
            <person name="Motooka D."/>
            <person name="Nabeya D."/>
            <person name="Jung N."/>
            <person name="Uechi K."/>
            <person name="Horii T."/>
            <person name="Iida T."/>
            <person name="Fujita J."/>
            <person name="Nakamura S."/>
        </authorList>
    </citation>
    <scope>NUCLEOTIDE SEQUENCE [LARGE SCALE GENOMIC DNA]</scope>
    <source>
        <strain evidence="4 5">JCM 12603</strain>
    </source>
</reference>
<feature type="transmembrane region" description="Helical" evidence="2">
    <location>
        <begin position="191"/>
        <end position="210"/>
    </location>
</feature>
<sequence length="542" mass="56411">MSAQGLRVAGGIAAAAVAVGVAQLLGAAFGPEADVRTAVGSAVIELTPGPVKEWAIQLFGTADKLFLSVAVLVVIALLAAVAGLLERKRRPIGSAMIAIAGVVGCAAVLSRAQGSAVDVIPTIVGAVCGIGTLRLLISDRFATTGGAGETSPAGGAGESGEAGGASESGAAGESGEAGEAGPPDRAKRRSLLTLGLIGAGVASGVAGAVITRLTSSVAGDRQQFALPEVDVPAPPIPPTVQPKNVDLPSFVTANPDFYRIDTALTVPQLSREQWELRIHGMVDREVTFRWGDLDRFEAVEQPVTLTCVSNPVGGELISTAVWTGYRVRDLLAEAGVRGDADMVLSRSIDGWTAGTPVDALTGEKAMLAVAMNGEPLPVEHGYPARLVVPGLYGYVSATKWVIDMEVTRFDRAEAYWTRLGWSARGPIKTESRVDVPRSGQDVPAGPVTFGGVAWAQDRGVRAVEVRVDGPDGEGRWQQATLGAAYSDETWRLWSLDWEARQPGPHTITVRATDNTGYTQTSERADPVPDGATGWHSVDFAVT</sequence>
<feature type="transmembrane region" description="Helical" evidence="2">
    <location>
        <begin position="119"/>
        <end position="137"/>
    </location>
</feature>
<evidence type="ECO:0000313" key="5">
    <source>
        <dbReference type="Proteomes" id="UP000466785"/>
    </source>
</evidence>
<evidence type="ECO:0000256" key="1">
    <source>
        <dbReference type="SAM" id="MobiDB-lite"/>
    </source>
</evidence>
<evidence type="ECO:0000313" key="4">
    <source>
        <dbReference type="EMBL" id="BBX51339.1"/>
    </source>
</evidence>
<dbReference type="KEGG" id="mpof:MPOR_23650"/>
<dbReference type="SUPFAM" id="SSF56524">
    <property type="entry name" value="Oxidoreductase molybdopterin-binding domain"/>
    <property type="match status" value="1"/>
</dbReference>
<keyword evidence="2" id="KW-0472">Membrane</keyword>
<name>A0A6N4VA91_9MYCO</name>
<dbReference type="GO" id="GO:0043546">
    <property type="term" value="F:molybdopterin cofactor binding"/>
    <property type="evidence" value="ECO:0007669"/>
    <property type="project" value="TreeGrafter"/>
</dbReference>
<dbReference type="Pfam" id="PF00174">
    <property type="entry name" value="Oxidored_molyb"/>
    <property type="match status" value="1"/>
</dbReference>
<gene>
    <name evidence="4" type="ORF">MPOR_23650</name>
</gene>
<dbReference type="GO" id="GO:0008482">
    <property type="term" value="F:sulfite oxidase activity"/>
    <property type="evidence" value="ECO:0007669"/>
    <property type="project" value="TreeGrafter"/>
</dbReference>
<evidence type="ECO:0000259" key="3">
    <source>
        <dbReference type="Pfam" id="PF00174"/>
    </source>
</evidence>
<dbReference type="Proteomes" id="UP000466785">
    <property type="component" value="Chromosome"/>
</dbReference>
<dbReference type="PANTHER" id="PTHR19372">
    <property type="entry name" value="SULFITE REDUCTASE"/>
    <property type="match status" value="1"/>
</dbReference>
<proteinExistence type="predicted"/>
<protein>
    <submittedName>
        <fullName evidence="4">Oxidoreductase</fullName>
    </submittedName>
</protein>
<dbReference type="Gene3D" id="3.90.420.10">
    <property type="entry name" value="Oxidoreductase, molybdopterin-binding domain"/>
    <property type="match status" value="1"/>
</dbReference>
<keyword evidence="2" id="KW-1133">Transmembrane helix</keyword>